<keyword evidence="2" id="KW-1185">Reference proteome</keyword>
<dbReference type="InterPro" id="IPR051159">
    <property type="entry name" value="Hexapeptide_acetyltransf"/>
</dbReference>
<evidence type="ECO:0000313" key="1">
    <source>
        <dbReference type="EMBL" id="BCG48337.1"/>
    </source>
</evidence>
<dbReference type="GO" id="GO:0016740">
    <property type="term" value="F:transferase activity"/>
    <property type="evidence" value="ECO:0007669"/>
    <property type="project" value="UniProtKB-KW"/>
</dbReference>
<dbReference type="SUPFAM" id="SSF51161">
    <property type="entry name" value="Trimeric LpxA-like enzymes"/>
    <property type="match status" value="1"/>
</dbReference>
<dbReference type="AlphaFoldDB" id="A0A6S6M1U1"/>
<dbReference type="Gene3D" id="2.160.10.10">
    <property type="entry name" value="Hexapeptide repeat proteins"/>
    <property type="match status" value="1"/>
</dbReference>
<organism evidence="1 2">
    <name type="scientific">Citrifermentans bremense</name>
    <dbReference type="NCBI Taxonomy" id="60035"/>
    <lineage>
        <taxon>Bacteria</taxon>
        <taxon>Pseudomonadati</taxon>
        <taxon>Thermodesulfobacteriota</taxon>
        <taxon>Desulfuromonadia</taxon>
        <taxon>Geobacterales</taxon>
        <taxon>Geobacteraceae</taxon>
        <taxon>Citrifermentans</taxon>
    </lineage>
</organism>
<protein>
    <submittedName>
        <fullName evidence="1">Acetyltransferase</fullName>
    </submittedName>
</protein>
<gene>
    <name evidence="1" type="ORF">GEOBRER4_n3225</name>
</gene>
<dbReference type="KEGG" id="gbn:GEOBRER4_30870"/>
<dbReference type="Proteomes" id="UP000515472">
    <property type="component" value="Chromosome"/>
</dbReference>
<dbReference type="Pfam" id="PF14602">
    <property type="entry name" value="Hexapep_2"/>
    <property type="match status" value="1"/>
</dbReference>
<sequence length="162" mass="17573">MLGKVLQRMLGKLAMVVPGGFSLRPWLHRMRGVRIGKNVWISQLVYIDEIHPEQISIGDNVTIGLRCTIFAHFYLGDRPLDTGKGRVVIEKDAFIGPNCTILNGVTIGAGSVVVAGSVVTKSVPPGVLFGHTPASPLARITHPLTSDGQVDYDRFVFGLKKL</sequence>
<proteinExistence type="predicted"/>
<accession>A0A6S6M1U1</accession>
<dbReference type="InterPro" id="IPR011004">
    <property type="entry name" value="Trimer_LpxA-like_sf"/>
</dbReference>
<dbReference type="RefSeq" id="WP_185243097.1">
    <property type="nucleotide sequence ID" value="NZ_AP023213.1"/>
</dbReference>
<dbReference type="EMBL" id="AP023213">
    <property type="protein sequence ID" value="BCG48337.1"/>
    <property type="molecule type" value="Genomic_DNA"/>
</dbReference>
<dbReference type="InterPro" id="IPR001451">
    <property type="entry name" value="Hexapep"/>
</dbReference>
<dbReference type="Pfam" id="PF00132">
    <property type="entry name" value="Hexapep"/>
    <property type="match status" value="1"/>
</dbReference>
<reference evidence="1 2" key="1">
    <citation type="submission" date="2020-06" db="EMBL/GenBank/DDBJ databases">
        <title>Interaction of electrochemicaly active bacteria, Geobacter bremensis R4 on different carbon anode.</title>
        <authorList>
            <person name="Meng L."/>
            <person name="Yoshida N."/>
        </authorList>
    </citation>
    <scope>NUCLEOTIDE SEQUENCE [LARGE SCALE GENOMIC DNA]</scope>
    <source>
        <strain evidence="1 2">R4</strain>
    </source>
</reference>
<name>A0A6S6M1U1_9BACT</name>
<dbReference type="PANTHER" id="PTHR23416">
    <property type="entry name" value="SIALIC ACID SYNTHASE-RELATED"/>
    <property type="match status" value="1"/>
</dbReference>
<evidence type="ECO:0000313" key="2">
    <source>
        <dbReference type="Proteomes" id="UP000515472"/>
    </source>
</evidence>
<keyword evidence="1" id="KW-0808">Transferase</keyword>